<dbReference type="EMBL" id="FOFT01000001">
    <property type="protein sequence ID" value="SEP91952.1"/>
    <property type="molecule type" value="Genomic_DNA"/>
</dbReference>
<evidence type="ECO:0000313" key="6">
    <source>
        <dbReference type="Proteomes" id="UP000199028"/>
    </source>
</evidence>
<evidence type="ECO:0000313" key="5">
    <source>
        <dbReference type="EMBL" id="SEP91952.1"/>
    </source>
</evidence>
<protein>
    <submittedName>
        <fullName evidence="5">UDP:flavonoid glycosyltransferase YjiC, YdhE family</fullName>
    </submittedName>
</protein>
<dbReference type="AlphaFoldDB" id="A0A1H9BSK8"/>
<sequence>MRVAILAHGSRGDIQPMVALGDELRRRGHSVVMTVNENLAAWAARAGIDVVPMKPDMSAFLGSDTARNNMARGKVLTFLKALGLEEREANRSIIDACITAAEGADLVISTIMTAYRGECLAKALGVPHRTSSLYPVLDAGNHASFLSPVRDLRLRWLNLASWRLLDIGFWQENKPNVDEMCDVLGIARFKRRPRVELIPSVAMYSGDVASRPEEWHERHEIVGWQALSADLRARLGEDVPPGLDAWLDAGSAPIFFGFGSTPVADPSAMLHDIARLTRERGVRGLICAGWSDFGADGAELPDHLHLANNVDFDAVLPRCRAAVHHGGSGTTASVLRAGLPSVIAGVLADQAYWAWRIEKLGAGVRLPFHKITADRLGAALDAALERTAQAKELGARVSANTVRTTAADVVERWAAELGIQPEVTTPEALGRSSGSGR</sequence>
<dbReference type="PANTHER" id="PTHR48050:SF13">
    <property type="entry name" value="STEROL 3-BETA-GLUCOSYLTRANSFERASE UGT80A2"/>
    <property type="match status" value="1"/>
</dbReference>
<organism evidence="5 6">
    <name type="scientific">Lentzea flaviverrucosa</name>
    <dbReference type="NCBI Taxonomy" id="200379"/>
    <lineage>
        <taxon>Bacteria</taxon>
        <taxon>Bacillati</taxon>
        <taxon>Actinomycetota</taxon>
        <taxon>Actinomycetes</taxon>
        <taxon>Pseudonocardiales</taxon>
        <taxon>Pseudonocardiaceae</taxon>
        <taxon>Lentzea</taxon>
    </lineage>
</organism>
<feature type="domain" description="Erythromycin biosynthesis protein CIII-like C-terminal" evidence="4">
    <location>
        <begin position="296"/>
        <end position="400"/>
    </location>
</feature>
<evidence type="ECO:0000259" key="4">
    <source>
        <dbReference type="Pfam" id="PF06722"/>
    </source>
</evidence>
<evidence type="ECO:0000259" key="3">
    <source>
        <dbReference type="Pfam" id="PF03033"/>
    </source>
</evidence>
<dbReference type="InterPro" id="IPR010610">
    <property type="entry name" value="EryCIII-like_C"/>
</dbReference>
<dbReference type="GO" id="GO:0008194">
    <property type="term" value="F:UDP-glycosyltransferase activity"/>
    <property type="evidence" value="ECO:0007669"/>
    <property type="project" value="InterPro"/>
</dbReference>
<dbReference type="RefSeq" id="WP_090062944.1">
    <property type="nucleotide sequence ID" value="NZ_FOFT01000001.1"/>
</dbReference>
<dbReference type="Gene3D" id="3.40.50.2000">
    <property type="entry name" value="Glycogen Phosphorylase B"/>
    <property type="match status" value="2"/>
</dbReference>
<dbReference type="GO" id="GO:0033072">
    <property type="term" value="P:vancomycin biosynthetic process"/>
    <property type="evidence" value="ECO:0007669"/>
    <property type="project" value="UniProtKB-UniPathway"/>
</dbReference>
<keyword evidence="5" id="KW-0808">Transferase</keyword>
<evidence type="ECO:0000256" key="2">
    <source>
        <dbReference type="ARBA" id="ARBA00023194"/>
    </source>
</evidence>
<comment type="pathway">
    <text evidence="1">Antibiotic biosynthesis; vancomycin biosynthesis.</text>
</comment>
<keyword evidence="2" id="KW-0045">Antibiotic biosynthesis</keyword>
<dbReference type="OrthoDB" id="3253247at2"/>
<dbReference type="UniPathway" id="UPA00162"/>
<dbReference type="Pfam" id="PF06722">
    <property type="entry name" value="EryCIII-like_C"/>
    <property type="match status" value="1"/>
</dbReference>
<dbReference type="CDD" id="cd03784">
    <property type="entry name" value="GT1_Gtf-like"/>
    <property type="match status" value="1"/>
</dbReference>
<feature type="domain" description="Glycosyltransferase family 28 N-terminal" evidence="3">
    <location>
        <begin position="3"/>
        <end position="101"/>
    </location>
</feature>
<keyword evidence="6" id="KW-1185">Reference proteome</keyword>
<dbReference type="GO" id="GO:0016758">
    <property type="term" value="F:hexosyltransferase activity"/>
    <property type="evidence" value="ECO:0007669"/>
    <property type="project" value="InterPro"/>
</dbReference>
<dbReference type="InterPro" id="IPR002213">
    <property type="entry name" value="UDP_glucos_trans"/>
</dbReference>
<dbReference type="InterPro" id="IPR004276">
    <property type="entry name" value="GlycoTrans_28_N"/>
</dbReference>
<dbReference type="FunFam" id="3.40.50.2000:FF:000009">
    <property type="entry name" value="Sterol 3-beta-glucosyltransferase UGT80A2"/>
    <property type="match status" value="1"/>
</dbReference>
<dbReference type="GO" id="GO:0005975">
    <property type="term" value="P:carbohydrate metabolic process"/>
    <property type="evidence" value="ECO:0007669"/>
    <property type="project" value="InterPro"/>
</dbReference>
<dbReference type="PANTHER" id="PTHR48050">
    <property type="entry name" value="STEROL 3-BETA-GLUCOSYLTRANSFERASE"/>
    <property type="match status" value="1"/>
</dbReference>
<name>A0A1H9BSK8_9PSEU</name>
<reference evidence="6" key="1">
    <citation type="submission" date="2016-10" db="EMBL/GenBank/DDBJ databases">
        <authorList>
            <person name="Varghese N."/>
            <person name="Submissions S."/>
        </authorList>
    </citation>
    <scope>NUCLEOTIDE SEQUENCE [LARGE SCALE GENOMIC DNA]</scope>
    <source>
        <strain evidence="6">CGMCC 4.578</strain>
    </source>
</reference>
<proteinExistence type="predicted"/>
<dbReference type="InterPro" id="IPR050426">
    <property type="entry name" value="Glycosyltransferase_28"/>
</dbReference>
<dbReference type="Pfam" id="PF03033">
    <property type="entry name" value="Glyco_transf_28"/>
    <property type="match status" value="1"/>
</dbReference>
<dbReference type="Proteomes" id="UP000199028">
    <property type="component" value="Unassembled WGS sequence"/>
</dbReference>
<accession>A0A1H9BSK8</accession>
<dbReference type="SUPFAM" id="SSF53756">
    <property type="entry name" value="UDP-Glycosyltransferase/glycogen phosphorylase"/>
    <property type="match status" value="1"/>
</dbReference>
<gene>
    <name evidence="5" type="ORF">SAMN05216195_101572</name>
</gene>
<evidence type="ECO:0000256" key="1">
    <source>
        <dbReference type="ARBA" id="ARBA00004660"/>
    </source>
</evidence>